<evidence type="ECO:0000256" key="9">
    <source>
        <dbReference type="ARBA" id="ARBA00022837"/>
    </source>
</evidence>
<feature type="binding site" evidence="11">
    <location>
        <position position="764"/>
    </location>
    <ligand>
        <name>Ca(2+)</name>
        <dbReference type="ChEBI" id="CHEBI:29108"/>
    </ligand>
</feature>
<evidence type="ECO:0000313" key="16">
    <source>
        <dbReference type="Proteomes" id="UP000033710"/>
    </source>
</evidence>
<evidence type="ECO:0000256" key="1">
    <source>
        <dbReference type="ARBA" id="ARBA00001910"/>
    </source>
</evidence>
<evidence type="ECO:0000313" key="15">
    <source>
        <dbReference type="EMBL" id="KJR84305.1"/>
    </source>
</evidence>
<dbReference type="GO" id="GO:0046872">
    <property type="term" value="F:metal ion binding"/>
    <property type="evidence" value="ECO:0007669"/>
    <property type="project" value="UniProtKB-UniRule"/>
</dbReference>
<organism evidence="15 16">
    <name type="scientific">Sporothrix schenckii 1099-18</name>
    <dbReference type="NCBI Taxonomy" id="1397361"/>
    <lineage>
        <taxon>Eukaryota</taxon>
        <taxon>Fungi</taxon>
        <taxon>Dikarya</taxon>
        <taxon>Ascomycota</taxon>
        <taxon>Pezizomycotina</taxon>
        <taxon>Sordariomycetes</taxon>
        <taxon>Sordariomycetidae</taxon>
        <taxon>Ophiostomatales</taxon>
        <taxon>Ophiostomataceae</taxon>
        <taxon>Sporothrix</taxon>
    </lineage>
</organism>
<keyword evidence="7 11" id="KW-0378">Hydrolase</keyword>
<reference evidence="15 16" key="1">
    <citation type="journal article" date="2014" name="BMC Genomics">
        <title>Comparative genomics of the major fungal agents of human and animal Sporotrichosis: Sporothrix schenckii and Sporothrix brasiliensis.</title>
        <authorList>
            <person name="Teixeira M.M."/>
            <person name="de Almeida L.G."/>
            <person name="Kubitschek-Barreira P."/>
            <person name="Alves F.L."/>
            <person name="Kioshima E.S."/>
            <person name="Abadio A.K."/>
            <person name="Fernandes L."/>
            <person name="Derengowski L.S."/>
            <person name="Ferreira K.S."/>
            <person name="Souza R.C."/>
            <person name="Ruiz J.C."/>
            <person name="de Andrade N.C."/>
            <person name="Paes H.C."/>
            <person name="Nicola A.M."/>
            <person name="Albuquerque P."/>
            <person name="Gerber A.L."/>
            <person name="Martins V.P."/>
            <person name="Peconick L.D."/>
            <person name="Neto A.V."/>
            <person name="Chaucanez C.B."/>
            <person name="Silva P.A."/>
            <person name="Cunha O.L."/>
            <person name="de Oliveira F.F."/>
            <person name="dos Santos T.C."/>
            <person name="Barros A.L."/>
            <person name="Soares M.A."/>
            <person name="de Oliveira L.M."/>
            <person name="Marini M.M."/>
            <person name="Villalobos-Duno H."/>
            <person name="Cunha M.M."/>
            <person name="de Hoog S."/>
            <person name="da Silveira J.F."/>
            <person name="Henrissat B."/>
            <person name="Nino-Vega G.A."/>
            <person name="Cisalpino P.S."/>
            <person name="Mora-Montes H.M."/>
            <person name="Almeida S.R."/>
            <person name="Stajich J.E."/>
            <person name="Lopes-Bezerra L.M."/>
            <person name="Vasconcelos A.T."/>
            <person name="Felipe M.S."/>
        </authorList>
    </citation>
    <scope>NUCLEOTIDE SEQUENCE [LARGE SCALE GENOMIC DNA]</scope>
    <source>
        <strain evidence="15 16">1099-18</strain>
    </source>
</reference>
<keyword evidence="9 11" id="KW-0106">Calcium</keyword>
<comment type="function">
    <text evidence="2">Secreted tripeptidyl-peptidase which degrades proteins at acidic pHs and is involved in virulence.</text>
</comment>
<dbReference type="KEGG" id="ssck:SPSK_08579"/>
<dbReference type="PANTHER" id="PTHR14218:SF19">
    <property type="entry name" value="SERINE PROTEASE AORO, PUTATIVE (AFU_ORTHOLOGUE AFUA_6G10250)-RELATED"/>
    <property type="match status" value="1"/>
</dbReference>
<accession>A0A0F2M676</accession>
<evidence type="ECO:0000256" key="8">
    <source>
        <dbReference type="ARBA" id="ARBA00022825"/>
    </source>
</evidence>
<feature type="compositionally biased region" description="Polar residues" evidence="12">
    <location>
        <begin position="611"/>
        <end position="629"/>
    </location>
</feature>
<reference evidence="15 16" key="2">
    <citation type="journal article" date="2015" name="Eukaryot. Cell">
        <title>Asexual propagation of a virulent clone complex in a human and feline outbreak of sporotrichosis.</title>
        <authorList>
            <person name="Teixeira Mde M."/>
            <person name="Rodrigues A.M."/>
            <person name="Tsui C.K."/>
            <person name="de Almeida L.G."/>
            <person name="Van Diepeningen A.D."/>
            <person name="van den Ende B.G."/>
            <person name="Fernandes G.F."/>
            <person name="Kano R."/>
            <person name="Hamelin R.C."/>
            <person name="Lopes-Bezerra L.M."/>
            <person name="Vasconcelos A.T."/>
            <person name="de Hoog S."/>
            <person name="de Camargo Z.P."/>
            <person name="Felipe M.S."/>
        </authorList>
    </citation>
    <scope>NUCLEOTIDE SEQUENCE [LARGE SCALE GENOMIC DNA]</scope>
    <source>
        <strain evidence="15 16">1099-18</strain>
    </source>
</reference>
<feature type="domain" description="Peptidase S53" evidence="14">
    <location>
        <begin position="347"/>
        <end position="805"/>
    </location>
</feature>
<evidence type="ECO:0000256" key="12">
    <source>
        <dbReference type="SAM" id="MobiDB-lite"/>
    </source>
</evidence>
<feature type="active site" description="Charge relay system" evidence="11">
    <location>
        <position position="723"/>
    </location>
</feature>
<feature type="binding site" evidence="11">
    <location>
        <position position="765"/>
    </location>
    <ligand>
        <name>Ca(2+)</name>
        <dbReference type="ChEBI" id="CHEBI:29108"/>
    </ligand>
</feature>
<evidence type="ECO:0000256" key="10">
    <source>
        <dbReference type="ARBA" id="ARBA00023145"/>
    </source>
</evidence>
<dbReference type="InterPro" id="IPR036852">
    <property type="entry name" value="Peptidase_S8/S53_dom_sf"/>
</dbReference>
<dbReference type="AlphaFoldDB" id="A0A0F2M676"/>
<feature type="active site" description="Charge relay system" evidence="11">
    <location>
        <position position="423"/>
    </location>
</feature>
<keyword evidence="10" id="KW-0865">Zymogen</keyword>
<dbReference type="PROSITE" id="PS51695">
    <property type="entry name" value="SEDOLISIN"/>
    <property type="match status" value="1"/>
</dbReference>
<dbReference type="CDD" id="cd04056">
    <property type="entry name" value="Peptidases_S53"/>
    <property type="match status" value="1"/>
</dbReference>
<dbReference type="Pfam" id="PF00082">
    <property type="entry name" value="Peptidase_S8"/>
    <property type="match status" value="1"/>
</dbReference>
<protein>
    <recommendedName>
        <fullName evidence="4">tripeptidyl-peptidase II</fullName>
        <ecNumber evidence="4">3.4.14.10</ecNumber>
    </recommendedName>
</protein>
<dbReference type="OrthoDB" id="409122at2759"/>
<dbReference type="CDD" id="cd11377">
    <property type="entry name" value="Pro-peptidase_S53"/>
    <property type="match status" value="1"/>
</dbReference>
<dbReference type="Proteomes" id="UP000033710">
    <property type="component" value="Unassembled WGS sequence"/>
</dbReference>
<evidence type="ECO:0000256" key="7">
    <source>
        <dbReference type="ARBA" id="ARBA00022801"/>
    </source>
</evidence>
<dbReference type="GO" id="GO:0008240">
    <property type="term" value="F:tripeptidyl-peptidase activity"/>
    <property type="evidence" value="ECO:0007669"/>
    <property type="project" value="UniProtKB-EC"/>
</dbReference>
<feature type="signal peptide" evidence="13">
    <location>
        <begin position="1"/>
        <end position="21"/>
    </location>
</feature>
<sequence>MYFNTLACVALVGGLALEAAAGPVPAPDVGIEIGNQVHAVLDIRAVAHHDAHDTKHRSRNSAAHAEAHAAHKAHAHKHNTRAHFKDLPGGVFHPTNKDAESISSSTVKSSRRMIPDTHTLHERQPKTWARRWDRTQRAPADALLPMRVGLKQRNVDDGSAHARLMAIADPTSASYGKHMSSKEVVDFFAPERATVDAVVGWLTSAGIHIDRITQSANKQWIQFDATVAEAEELLLAEYHVYEHGETRTRDVAAEHYHLPRSVQEHVDYVIPGIRLRHDVETARKQRRRRDLDTGLVDRRRRTKAMHTDPTYLNSGVSANKDSGGPTMGTDFTLNKPPPMNSSNCYEYVTPNCIRTQYGIPNGTTARPGNELGIFEALNQHYSKSDLDDYFEVVSPNIPQGTYPIPRLIDGATADTQPDTAGGEAELDFQAAMPLIYPQQAVLFQVDDERIQANMTSGNTPYLGFWNTFFDAIDGSYCTFSAFGETGNCVKPECMDPSYPDTAPGGYNGTLQCGVYEPTNVISISYGGGEADLPAYYWKRQCTEILKLGLQGVTVVISSGDDGVASGAYDGGNYDGCGGDGQIFYPASEATCPYVLAVGGTEFDLAEPLTPPSSNSTGNYTAPSGTSSSHVPKLTERATSRFGSGGGFSNYFPQPSYQAFSVAKYFSQVDLSFTGYYDMGNGNFSGAGDGVYHIGGRGFPDVSAIGDHYVTVLNGAWATIGGTSLAAPVWAAVLTLVNEVRLDQGKSTVGFVNPVLYQHPEVFNDITSGSNPGCGTDGFPAAEGWDPVTGLGSPDYPKLLALFKELP</sequence>
<feature type="region of interest" description="Disordered" evidence="12">
    <location>
        <begin position="49"/>
        <end position="113"/>
    </location>
</feature>
<comment type="caution">
    <text evidence="15">The sequence shown here is derived from an EMBL/GenBank/DDBJ whole genome shotgun (WGS) entry which is preliminary data.</text>
</comment>
<evidence type="ECO:0000256" key="2">
    <source>
        <dbReference type="ARBA" id="ARBA00002451"/>
    </source>
</evidence>
<feature type="chain" id="PRO_5002454923" description="tripeptidyl-peptidase II" evidence="13">
    <location>
        <begin position="22"/>
        <end position="806"/>
    </location>
</feature>
<keyword evidence="6 11" id="KW-0479">Metal-binding</keyword>
<keyword evidence="8 11" id="KW-0720">Serine protease</keyword>
<feature type="compositionally biased region" description="Basic residues" evidence="12">
    <location>
        <begin position="70"/>
        <end position="82"/>
    </location>
</feature>
<dbReference type="RefSeq" id="XP_016586981.1">
    <property type="nucleotide sequence ID" value="XM_016735172.1"/>
</dbReference>
<dbReference type="Pfam" id="PF09286">
    <property type="entry name" value="Pro-kuma_activ"/>
    <property type="match status" value="1"/>
</dbReference>
<comment type="cofactor">
    <cofactor evidence="11">
        <name>Ca(2+)</name>
        <dbReference type="ChEBI" id="CHEBI:29108"/>
    </cofactor>
    <text evidence="11">Binds 1 Ca(2+) ion per subunit.</text>
</comment>
<keyword evidence="5 11" id="KW-0645">Protease</keyword>
<keyword evidence="13" id="KW-0732">Signal</keyword>
<comment type="catalytic activity">
    <reaction evidence="1">
        <text>Release of an N-terminal tripeptide from a polypeptide.</text>
        <dbReference type="EC" id="3.4.14.10"/>
    </reaction>
</comment>
<feature type="region of interest" description="Disordered" evidence="12">
    <location>
        <begin position="607"/>
        <end position="631"/>
    </location>
</feature>
<evidence type="ECO:0000259" key="14">
    <source>
        <dbReference type="PROSITE" id="PS51695"/>
    </source>
</evidence>
<dbReference type="SUPFAM" id="SSF52743">
    <property type="entry name" value="Subtilisin-like"/>
    <property type="match status" value="1"/>
</dbReference>
<dbReference type="InterPro" id="IPR050819">
    <property type="entry name" value="Tripeptidyl-peptidase_I"/>
</dbReference>
<dbReference type="EC" id="3.4.14.10" evidence="4"/>
<dbReference type="SMART" id="SM00944">
    <property type="entry name" value="Pro-kuma_activ"/>
    <property type="match status" value="1"/>
</dbReference>
<comment type="subcellular location">
    <subcellularLocation>
        <location evidence="3">Secreted</location>
        <location evidence="3">Extracellular space</location>
    </subcellularLocation>
</comment>
<dbReference type="InterPro" id="IPR015366">
    <property type="entry name" value="S53_propep"/>
</dbReference>
<feature type="active site" description="Charge relay system" evidence="11">
    <location>
        <position position="427"/>
    </location>
</feature>
<evidence type="ECO:0000256" key="6">
    <source>
        <dbReference type="ARBA" id="ARBA00022723"/>
    </source>
</evidence>
<evidence type="ECO:0000256" key="11">
    <source>
        <dbReference type="PROSITE-ProRule" id="PRU01032"/>
    </source>
</evidence>
<proteinExistence type="predicted"/>
<dbReference type="PROSITE" id="PS00138">
    <property type="entry name" value="SUBTILASE_SER"/>
    <property type="match status" value="1"/>
</dbReference>
<dbReference type="GeneID" id="27670449"/>
<evidence type="ECO:0000256" key="3">
    <source>
        <dbReference type="ARBA" id="ARBA00004239"/>
    </source>
</evidence>
<dbReference type="EMBL" id="AXCR01000007">
    <property type="protein sequence ID" value="KJR84305.1"/>
    <property type="molecule type" value="Genomic_DNA"/>
</dbReference>
<evidence type="ECO:0000256" key="4">
    <source>
        <dbReference type="ARBA" id="ARBA00012462"/>
    </source>
</evidence>
<dbReference type="GO" id="GO:0004252">
    <property type="term" value="F:serine-type endopeptidase activity"/>
    <property type="evidence" value="ECO:0007669"/>
    <property type="project" value="UniProtKB-UniRule"/>
</dbReference>
<gene>
    <name evidence="15" type="ORF">SPSK_08579</name>
</gene>
<dbReference type="InterPro" id="IPR030400">
    <property type="entry name" value="Sedolisin_dom"/>
</dbReference>
<feature type="binding site" evidence="11">
    <location>
        <position position="783"/>
    </location>
    <ligand>
        <name>Ca(2+)</name>
        <dbReference type="ChEBI" id="CHEBI:29108"/>
    </ligand>
</feature>
<dbReference type="Gene3D" id="3.40.50.200">
    <property type="entry name" value="Peptidase S8/S53 domain"/>
    <property type="match status" value="1"/>
</dbReference>
<evidence type="ECO:0000256" key="13">
    <source>
        <dbReference type="SAM" id="SignalP"/>
    </source>
</evidence>
<feature type="binding site" evidence="11">
    <location>
        <position position="785"/>
    </location>
    <ligand>
        <name>Ca(2+)</name>
        <dbReference type="ChEBI" id="CHEBI:29108"/>
    </ligand>
</feature>
<name>A0A0F2M676_SPOSC</name>
<evidence type="ECO:0000256" key="5">
    <source>
        <dbReference type="ARBA" id="ARBA00022670"/>
    </source>
</evidence>
<dbReference type="InterPro" id="IPR023828">
    <property type="entry name" value="Peptidase_S8_Ser-AS"/>
</dbReference>
<dbReference type="InterPro" id="IPR000209">
    <property type="entry name" value="Peptidase_S8/S53_dom"/>
</dbReference>
<dbReference type="GO" id="GO:0006508">
    <property type="term" value="P:proteolysis"/>
    <property type="evidence" value="ECO:0007669"/>
    <property type="project" value="UniProtKB-KW"/>
</dbReference>
<dbReference type="SUPFAM" id="SSF54897">
    <property type="entry name" value="Protease propeptides/inhibitors"/>
    <property type="match status" value="1"/>
</dbReference>
<dbReference type="VEuPathDB" id="FungiDB:SPSK_08579"/>
<dbReference type="GO" id="GO:0005576">
    <property type="term" value="C:extracellular region"/>
    <property type="evidence" value="ECO:0007669"/>
    <property type="project" value="UniProtKB-SubCell"/>
</dbReference>
<dbReference type="PANTHER" id="PTHR14218">
    <property type="entry name" value="PROTEASE S8 TRIPEPTIDYL PEPTIDASE I CLN2"/>
    <property type="match status" value="1"/>
</dbReference>